<gene>
    <name evidence="2" type="ORF">GCM10009676_18870</name>
</gene>
<protein>
    <submittedName>
        <fullName evidence="2">DUF819 family protein</fullName>
    </submittedName>
</protein>
<proteinExistence type="predicted"/>
<feature type="transmembrane region" description="Helical" evidence="1">
    <location>
        <begin position="231"/>
        <end position="252"/>
    </location>
</feature>
<name>A0ABP4GR82_9PSEU</name>
<dbReference type="Pfam" id="PF05684">
    <property type="entry name" value="DUF819"/>
    <property type="match status" value="1"/>
</dbReference>
<sequence>MRVSDFFVFQGRKDDGEANMITDGFLYLGVLVGLAAAIVYVTQRKQYRFLKYVPGFVLLYLGAALLNTVGLFGESDSVEATGDAVKDALLPAMILLLLFKCDIRKIIKLGPKLLLTFVVSALSIAVGFVIAFLIFQATLDPDAYKALGALTASWTGGSANLVAVQSIVDAPESLVGYVLIVDTVLYSVWLLVMFSSVGVADRFNRWTKAKAITFDGHAADEQERSIDLTSLMTLIGFSLLVSAVATWVGGLLPELGDVVTGTTWTILIVSVLGLVIASSRFGRTAGSAELAMVMLYVIIGIIASGSDFSSLAEAPLYLLIGVIALLVHAVVMVGYAKLTKSELSSLAVASTANLGGMASAPVVASAFHRQMVPVGVLFALIGAFSGTFIGLATVNVLGVI</sequence>
<dbReference type="PANTHER" id="PTHR34289">
    <property type="entry name" value="PROTEIN, PUTATIVE (DUF819)-RELATED"/>
    <property type="match status" value="1"/>
</dbReference>
<evidence type="ECO:0000313" key="2">
    <source>
        <dbReference type="EMBL" id="GAA1235216.1"/>
    </source>
</evidence>
<feature type="transmembrane region" description="Helical" evidence="1">
    <location>
        <begin position="258"/>
        <end position="278"/>
    </location>
</feature>
<dbReference type="EMBL" id="BAAALN010000005">
    <property type="protein sequence ID" value="GAA1235216.1"/>
    <property type="molecule type" value="Genomic_DNA"/>
</dbReference>
<organism evidence="2 3">
    <name type="scientific">Prauserella halophila</name>
    <dbReference type="NCBI Taxonomy" id="185641"/>
    <lineage>
        <taxon>Bacteria</taxon>
        <taxon>Bacillati</taxon>
        <taxon>Actinomycetota</taxon>
        <taxon>Actinomycetes</taxon>
        <taxon>Pseudonocardiales</taxon>
        <taxon>Pseudonocardiaceae</taxon>
        <taxon>Prauserella</taxon>
    </lineage>
</organism>
<feature type="transmembrane region" description="Helical" evidence="1">
    <location>
        <begin position="376"/>
        <end position="397"/>
    </location>
</feature>
<dbReference type="PANTHER" id="PTHR34289:SF8">
    <property type="entry name" value="DUF819 DOMAIN-CONTAINING PROTEIN"/>
    <property type="match status" value="1"/>
</dbReference>
<feature type="transmembrane region" description="Helical" evidence="1">
    <location>
        <begin position="290"/>
        <end position="308"/>
    </location>
</feature>
<feature type="transmembrane region" description="Helical" evidence="1">
    <location>
        <begin position="314"/>
        <end position="336"/>
    </location>
</feature>
<reference evidence="3" key="1">
    <citation type="journal article" date="2019" name="Int. J. Syst. Evol. Microbiol.">
        <title>The Global Catalogue of Microorganisms (GCM) 10K type strain sequencing project: providing services to taxonomists for standard genome sequencing and annotation.</title>
        <authorList>
            <consortium name="The Broad Institute Genomics Platform"/>
            <consortium name="The Broad Institute Genome Sequencing Center for Infectious Disease"/>
            <person name="Wu L."/>
            <person name="Ma J."/>
        </authorList>
    </citation>
    <scope>NUCLEOTIDE SEQUENCE [LARGE SCALE GENOMIC DNA]</scope>
    <source>
        <strain evidence="3">JCM 13023</strain>
    </source>
</reference>
<dbReference type="InterPro" id="IPR008537">
    <property type="entry name" value="DUF819"/>
</dbReference>
<evidence type="ECO:0000313" key="3">
    <source>
        <dbReference type="Proteomes" id="UP001500653"/>
    </source>
</evidence>
<feature type="transmembrane region" description="Helical" evidence="1">
    <location>
        <begin position="24"/>
        <end position="42"/>
    </location>
</feature>
<keyword evidence="1" id="KW-0472">Membrane</keyword>
<feature type="transmembrane region" description="Helical" evidence="1">
    <location>
        <begin position="174"/>
        <end position="200"/>
    </location>
</feature>
<evidence type="ECO:0000256" key="1">
    <source>
        <dbReference type="SAM" id="Phobius"/>
    </source>
</evidence>
<feature type="transmembrane region" description="Helical" evidence="1">
    <location>
        <begin position="113"/>
        <end position="135"/>
    </location>
</feature>
<feature type="transmembrane region" description="Helical" evidence="1">
    <location>
        <begin position="49"/>
        <end position="72"/>
    </location>
</feature>
<keyword evidence="1" id="KW-0812">Transmembrane</keyword>
<accession>A0ABP4GR82</accession>
<dbReference type="Proteomes" id="UP001500653">
    <property type="component" value="Unassembled WGS sequence"/>
</dbReference>
<feature type="transmembrane region" description="Helical" evidence="1">
    <location>
        <begin position="343"/>
        <end position="364"/>
    </location>
</feature>
<feature type="transmembrane region" description="Helical" evidence="1">
    <location>
        <begin position="84"/>
        <end position="101"/>
    </location>
</feature>
<keyword evidence="3" id="KW-1185">Reference proteome</keyword>
<keyword evidence="1" id="KW-1133">Transmembrane helix</keyword>
<comment type="caution">
    <text evidence="2">The sequence shown here is derived from an EMBL/GenBank/DDBJ whole genome shotgun (WGS) entry which is preliminary data.</text>
</comment>